<comment type="caution">
    <text evidence="2">The sequence shown here is derived from an EMBL/GenBank/DDBJ whole genome shotgun (WGS) entry which is preliminary data.</text>
</comment>
<reference evidence="2 3" key="1">
    <citation type="journal article" date="2014" name="Int. J. Syst. Evol. Microbiol.">
        <title>Complete genome sequence of Corynebacterium casei LMG S-19264T (=DSM 44701T), isolated from a smear-ripened cheese.</title>
        <authorList>
            <consortium name="US DOE Joint Genome Institute (JGI-PGF)"/>
            <person name="Walter F."/>
            <person name="Albersmeier A."/>
            <person name="Kalinowski J."/>
            <person name="Ruckert C."/>
        </authorList>
    </citation>
    <scope>NUCLEOTIDE SEQUENCE [LARGE SCALE GENOMIC DNA]</scope>
    <source>
        <strain evidence="2 3">CGMCC 1.16330</strain>
    </source>
</reference>
<evidence type="ECO:0000313" key="2">
    <source>
        <dbReference type="EMBL" id="GGG51792.1"/>
    </source>
</evidence>
<organism evidence="2 3">
    <name type="scientific">Caldovatus sediminis</name>
    <dbReference type="NCBI Taxonomy" id="2041189"/>
    <lineage>
        <taxon>Bacteria</taxon>
        <taxon>Pseudomonadati</taxon>
        <taxon>Pseudomonadota</taxon>
        <taxon>Alphaproteobacteria</taxon>
        <taxon>Acetobacterales</taxon>
        <taxon>Roseomonadaceae</taxon>
        <taxon>Caldovatus</taxon>
    </lineage>
</organism>
<accession>A0A8J3EE85</accession>
<protein>
    <recommendedName>
        <fullName evidence="4">Lipoprotein</fullName>
    </recommendedName>
</protein>
<dbReference type="AlphaFoldDB" id="A0A8J3EE85"/>
<feature type="chain" id="PRO_5035287030" description="Lipoprotein" evidence="1">
    <location>
        <begin position="21"/>
        <end position="77"/>
    </location>
</feature>
<keyword evidence="1" id="KW-0732">Signal</keyword>
<dbReference type="PROSITE" id="PS51257">
    <property type="entry name" value="PROKAR_LIPOPROTEIN"/>
    <property type="match status" value="1"/>
</dbReference>
<dbReference type="EMBL" id="BMKS01000025">
    <property type="protein sequence ID" value="GGG51792.1"/>
    <property type="molecule type" value="Genomic_DNA"/>
</dbReference>
<evidence type="ECO:0008006" key="4">
    <source>
        <dbReference type="Google" id="ProtNLM"/>
    </source>
</evidence>
<evidence type="ECO:0000256" key="1">
    <source>
        <dbReference type="SAM" id="SignalP"/>
    </source>
</evidence>
<dbReference type="Proteomes" id="UP000597507">
    <property type="component" value="Unassembled WGS sequence"/>
</dbReference>
<name>A0A8J3EE85_9PROT</name>
<evidence type="ECO:0000313" key="3">
    <source>
        <dbReference type="Proteomes" id="UP000597507"/>
    </source>
</evidence>
<gene>
    <name evidence="2" type="ORF">GCM10010964_43730</name>
</gene>
<sequence length="77" mass="8672">MRRSSATALLAALSSACATAPSEPRLPRPFCPPLAVYDREAQRRALAEMEQLAGDSELRRMLSDYHELRVRIRGVCW</sequence>
<keyword evidence="3" id="KW-1185">Reference proteome</keyword>
<feature type="signal peptide" evidence="1">
    <location>
        <begin position="1"/>
        <end position="20"/>
    </location>
</feature>
<proteinExistence type="predicted"/>